<reference evidence="2" key="2">
    <citation type="submission" date="2021-12" db="EMBL/GenBank/DDBJ databases">
        <title>Resequencing data analysis of finger millet.</title>
        <authorList>
            <person name="Hatakeyama M."/>
            <person name="Aluri S."/>
            <person name="Balachadran M.T."/>
            <person name="Sivarajan S.R."/>
            <person name="Poveda L."/>
            <person name="Shimizu-Inatsugi R."/>
            <person name="Schlapbach R."/>
            <person name="Sreeman S.M."/>
            <person name="Shimizu K.K."/>
        </authorList>
    </citation>
    <scope>NUCLEOTIDE SEQUENCE</scope>
</reference>
<comment type="caution">
    <text evidence="2">The sequence shown here is derived from an EMBL/GenBank/DDBJ whole genome shotgun (WGS) entry which is preliminary data.</text>
</comment>
<feature type="compositionally biased region" description="Basic and acidic residues" evidence="1">
    <location>
        <begin position="100"/>
        <end position="138"/>
    </location>
</feature>
<evidence type="ECO:0000256" key="1">
    <source>
        <dbReference type="SAM" id="MobiDB-lite"/>
    </source>
</evidence>
<feature type="region of interest" description="Disordered" evidence="1">
    <location>
        <begin position="44"/>
        <end position="76"/>
    </location>
</feature>
<dbReference type="Proteomes" id="UP001054889">
    <property type="component" value="Unassembled WGS sequence"/>
</dbReference>
<feature type="region of interest" description="Disordered" evidence="1">
    <location>
        <begin position="98"/>
        <end position="144"/>
    </location>
</feature>
<dbReference type="AlphaFoldDB" id="A0AAV5DAC9"/>
<evidence type="ECO:0000313" key="2">
    <source>
        <dbReference type="EMBL" id="GJN07963.1"/>
    </source>
</evidence>
<accession>A0AAV5DAC9</accession>
<feature type="compositionally biased region" description="Basic and acidic residues" evidence="1">
    <location>
        <begin position="51"/>
        <end position="69"/>
    </location>
</feature>
<protein>
    <submittedName>
        <fullName evidence="2">Uncharacterized protein</fullName>
    </submittedName>
</protein>
<keyword evidence="3" id="KW-1185">Reference proteome</keyword>
<evidence type="ECO:0000313" key="3">
    <source>
        <dbReference type="Proteomes" id="UP001054889"/>
    </source>
</evidence>
<name>A0AAV5DAC9_ELECO</name>
<reference evidence="2" key="1">
    <citation type="journal article" date="2018" name="DNA Res.">
        <title>Multiple hybrid de novo genome assembly of finger millet, an orphan allotetraploid crop.</title>
        <authorList>
            <person name="Hatakeyama M."/>
            <person name="Aluri S."/>
            <person name="Balachadran M.T."/>
            <person name="Sivarajan S.R."/>
            <person name="Patrignani A."/>
            <person name="Gruter S."/>
            <person name="Poveda L."/>
            <person name="Shimizu-Inatsugi R."/>
            <person name="Baeten J."/>
            <person name="Francoijs K.J."/>
            <person name="Nataraja K.N."/>
            <person name="Reddy Y.A.N."/>
            <person name="Phadnis S."/>
            <person name="Ravikumar R.L."/>
            <person name="Schlapbach R."/>
            <person name="Sreeman S.M."/>
            <person name="Shimizu K.K."/>
        </authorList>
    </citation>
    <scope>NUCLEOTIDE SEQUENCE</scope>
</reference>
<sequence>MRTTAEIRRAHNIPIPHNKDSVYKPIERKPRKFNPLEIPAKLQHLLPFKSKPKDTLTPKQEKPPIEKRVPVVMDPVERRKHAALQQLMLLKHEKVMKKRVKEEKKKKAHEAEKAKTELLTKKRQREERRERYREEDKRQKRARR</sequence>
<organism evidence="2 3">
    <name type="scientific">Eleusine coracana subsp. coracana</name>
    <dbReference type="NCBI Taxonomy" id="191504"/>
    <lineage>
        <taxon>Eukaryota</taxon>
        <taxon>Viridiplantae</taxon>
        <taxon>Streptophyta</taxon>
        <taxon>Embryophyta</taxon>
        <taxon>Tracheophyta</taxon>
        <taxon>Spermatophyta</taxon>
        <taxon>Magnoliopsida</taxon>
        <taxon>Liliopsida</taxon>
        <taxon>Poales</taxon>
        <taxon>Poaceae</taxon>
        <taxon>PACMAD clade</taxon>
        <taxon>Chloridoideae</taxon>
        <taxon>Cynodonteae</taxon>
        <taxon>Eleusininae</taxon>
        <taxon>Eleusine</taxon>
    </lineage>
</organism>
<dbReference type="EMBL" id="BQKI01000015">
    <property type="protein sequence ID" value="GJN07963.1"/>
    <property type="molecule type" value="Genomic_DNA"/>
</dbReference>
<proteinExistence type="predicted"/>
<gene>
    <name evidence="2" type="primary">ga25842</name>
    <name evidence="2" type="ORF">PR202_ga25842</name>
</gene>